<dbReference type="AlphaFoldDB" id="A0A1Y2J1W1"/>
<name>A0A1Y2J1W1_TRAC3</name>
<evidence type="ECO:0000313" key="2">
    <source>
        <dbReference type="Proteomes" id="UP000193067"/>
    </source>
</evidence>
<organism evidence="1 2">
    <name type="scientific">Trametes coccinea (strain BRFM310)</name>
    <name type="common">Pycnoporus coccineus</name>
    <dbReference type="NCBI Taxonomy" id="1353009"/>
    <lineage>
        <taxon>Eukaryota</taxon>
        <taxon>Fungi</taxon>
        <taxon>Dikarya</taxon>
        <taxon>Basidiomycota</taxon>
        <taxon>Agaricomycotina</taxon>
        <taxon>Agaricomycetes</taxon>
        <taxon>Polyporales</taxon>
        <taxon>Polyporaceae</taxon>
        <taxon>Trametes</taxon>
    </lineage>
</organism>
<sequence>MRAGIWSSTRLFQKYTHNPVVCRYVHGQGSDGSLLRHVCMQSDALHAMAVLDLCDLCVLYGRLGSGELRAAPHRYSLSGEGDTVSRRQDASLACCERPSGLRNDSIYSMRLPESGAVLVLGRTRGGRLDRDVHICTHTCAPTPIANHPGCKVPIARASFHSQRPAVDQIAMTPLAKALAEDGRRRCMYGAMDLQGVLQHLLGVRM</sequence>
<accession>A0A1Y2J1W1</accession>
<protein>
    <submittedName>
        <fullName evidence="1">Uncharacterized protein</fullName>
    </submittedName>
</protein>
<proteinExistence type="predicted"/>
<reference evidence="1 2" key="1">
    <citation type="journal article" date="2015" name="Biotechnol. Biofuels">
        <title>Enhanced degradation of softwood versus hardwood by the white-rot fungus Pycnoporus coccineus.</title>
        <authorList>
            <person name="Couturier M."/>
            <person name="Navarro D."/>
            <person name="Chevret D."/>
            <person name="Henrissat B."/>
            <person name="Piumi F."/>
            <person name="Ruiz-Duenas F.J."/>
            <person name="Martinez A.T."/>
            <person name="Grigoriev I.V."/>
            <person name="Riley R."/>
            <person name="Lipzen A."/>
            <person name="Berrin J.G."/>
            <person name="Master E.R."/>
            <person name="Rosso M.N."/>
        </authorList>
    </citation>
    <scope>NUCLEOTIDE SEQUENCE [LARGE SCALE GENOMIC DNA]</scope>
    <source>
        <strain evidence="1 2">BRFM310</strain>
    </source>
</reference>
<dbReference type="Proteomes" id="UP000193067">
    <property type="component" value="Unassembled WGS sequence"/>
</dbReference>
<evidence type="ECO:0000313" key="1">
    <source>
        <dbReference type="EMBL" id="OSD07388.1"/>
    </source>
</evidence>
<dbReference type="EMBL" id="KZ084088">
    <property type="protein sequence ID" value="OSD07388.1"/>
    <property type="molecule type" value="Genomic_DNA"/>
</dbReference>
<gene>
    <name evidence="1" type="ORF">PYCCODRAFT_605309</name>
</gene>
<keyword evidence="2" id="KW-1185">Reference proteome</keyword>